<dbReference type="InterPro" id="IPR036388">
    <property type="entry name" value="WH-like_DNA-bd_sf"/>
</dbReference>
<name>A0A7H0LM58_9SPHN</name>
<organism evidence="5 6">
    <name type="scientific">Sphingomonas alpina</name>
    <dbReference type="NCBI Taxonomy" id="653931"/>
    <lineage>
        <taxon>Bacteria</taxon>
        <taxon>Pseudomonadati</taxon>
        <taxon>Pseudomonadota</taxon>
        <taxon>Alphaproteobacteria</taxon>
        <taxon>Sphingomonadales</taxon>
        <taxon>Sphingomonadaceae</taxon>
        <taxon>Sphingomonas</taxon>
    </lineage>
</organism>
<accession>A0A7H0LM58</accession>
<dbReference type="PRINTS" id="PR00598">
    <property type="entry name" value="HTHMARR"/>
</dbReference>
<dbReference type="GO" id="GO:0003677">
    <property type="term" value="F:DNA binding"/>
    <property type="evidence" value="ECO:0007669"/>
    <property type="project" value="UniProtKB-KW"/>
</dbReference>
<proteinExistence type="predicted"/>
<evidence type="ECO:0000313" key="6">
    <source>
        <dbReference type="Proteomes" id="UP000516148"/>
    </source>
</evidence>
<reference evidence="5 6" key="1">
    <citation type="submission" date="2020-09" db="EMBL/GenBank/DDBJ databases">
        <title>Sphingomonas sp., a new species isolated from pork steak.</title>
        <authorList>
            <person name="Heidler von Heilborn D."/>
        </authorList>
    </citation>
    <scope>NUCLEOTIDE SEQUENCE [LARGE SCALE GENOMIC DNA]</scope>
    <source>
        <strain evidence="6">S8-3T</strain>
    </source>
</reference>
<dbReference type="SMART" id="SM00347">
    <property type="entry name" value="HTH_MARR"/>
    <property type="match status" value="1"/>
</dbReference>
<sequence>MPKLNLDDFLPYRLSIASNRVSSAIATAYQSLFGLKIPEWRLIAVIAEGEGMTQQALGSATRMDKVTVSRAAIALYGRGLVQRKPNPDDQRSHLLSLTAAGKALYDSVTPKALALEKQVFAGFSAAEIAMFRGLLDRVEASAEKIDPE</sequence>
<evidence type="ECO:0000259" key="4">
    <source>
        <dbReference type="PROSITE" id="PS50995"/>
    </source>
</evidence>
<gene>
    <name evidence="5" type="ORF">H3Z74_06105</name>
</gene>
<dbReference type="Pfam" id="PF12802">
    <property type="entry name" value="MarR_2"/>
    <property type="match status" value="1"/>
</dbReference>
<keyword evidence="6" id="KW-1185">Reference proteome</keyword>
<dbReference type="PANTHER" id="PTHR35790:SF4">
    <property type="entry name" value="HTH-TYPE TRANSCRIPTIONAL REGULATOR PCHR"/>
    <property type="match status" value="1"/>
</dbReference>
<dbReference type="RefSeq" id="WP_187763051.1">
    <property type="nucleotide sequence ID" value="NZ_CP061038.1"/>
</dbReference>
<keyword evidence="3" id="KW-0804">Transcription</keyword>
<protein>
    <submittedName>
        <fullName evidence="5">MarR family transcriptional regulator</fullName>
    </submittedName>
</protein>
<keyword evidence="2" id="KW-0238">DNA-binding</keyword>
<evidence type="ECO:0000256" key="3">
    <source>
        <dbReference type="ARBA" id="ARBA00023163"/>
    </source>
</evidence>
<evidence type="ECO:0000256" key="1">
    <source>
        <dbReference type="ARBA" id="ARBA00023015"/>
    </source>
</evidence>
<dbReference type="EMBL" id="CP061038">
    <property type="protein sequence ID" value="QNQ10761.1"/>
    <property type="molecule type" value="Genomic_DNA"/>
</dbReference>
<evidence type="ECO:0000256" key="2">
    <source>
        <dbReference type="ARBA" id="ARBA00023125"/>
    </source>
</evidence>
<dbReference type="Gene3D" id="1.10.10.10">
    <property type="entry name" value="Winged helix-like DNA-binding domain superfamily/Winged helix DNA-binding domain"/>
    <property type="match status" value="1"/>
</dbReference>
<dbReference type="PROSITE" id="PS50995">
    <property type="entry name" value="HTH_MARR_2"/>
    <property type="match status" value="1"/>
</dbReference>
<dbReference type="KEGG" id="spap:H3Z74_06105"/>
<keyword evidence="1" id="KW-0805">Transcription regulation</keyword>
<dbReference type="SUPFAM" id="SSF46785">
    <property type="entry name" value="Winged helix' DNA-binding domain"/>
    <property type="match status" value="1"/>
</dbReference>
<dbReference type="InterPro" id="IPR036390">
    <property type="entry name" value="WH_DNA-bd_sf"/>
</dbReference>
<dbReference type="Proteomes" id="UP000516148">
    <property type="component" value="Chromosome"/>
</dbReference>
<dbReference type="PANTHER" id="PTHR35790">
    <property type="entry name" value="HTH-TYPE TRANSCRIPTIONAL REGULATOR PCHR"/>
    <property type="match status" value="1"/>
</dbReference>
<dbReference type="InterPro" id="IPR052067">
    <property type="entry name" value="Metal_resp_HTH_trans_reg"/>
</dbReference>
<dbReference type="GO" id="GO:0003700">
    <property type="term" value="F:DNA-binding transcription factor activity"/>
    <property type="evidence" value="ECO:0007669"/>
    <property type="project" value="InterPro"/>
</dbReference>
<dbReference type="AlphaFoldDB" id="A0A7H0LM58"/>
<evidence type="ECO:0000313" key="5">
    <source>
        <dbReference type="EMBL" id="QNQ10761.1"/>
    </source>
</evidence>
<feature type="domain" description="HTH marR-type" evidence="4">
    <location>
        <begin position="7"/>
        <end position="140"/>
    </location>
</feature>
<dbReference type="InterPro" id="IPR000835">
    <property type="entry name" value="HTH_MarR-typ"/>
</dbReference>